<dbReference type="GO" id="GO:0008324">
    <property type="term" value="F:monoatomic cation transmembrane transporter activity"/>
    <property type="evidence" value="ECO:0007669"/>
    <property type="project" value="InterPro"/>
</dbReference>
<evidence type="ECO:0000256" key="5">
    <source>
        <dbReference type="ARBA" id="ARBA00023136"/>
    </source>
</evidence>
<feature type="domain" description="Cation efflux protein cytoplasmic" evidence="7">
    <location>
        <begin position="292"/>
        <end position="355"/>
    </location>
</feature>
<sequence>MLSVRRGVQRLRPSLGLRAHSHVSHDLQNGDDALKITRVGMYVNIAMAGCKGIVGTAVNSSALVADAAHSLSDLLSDFVTLWSVKVARLPPDDNHPYGYGKFEAVGSLTVGAILTAAGVSMGWEAVQTLHEAGVILAGSPVTWEAAQAVQEALVAAEHTSHLDDIVDLSFLTNLDARTQWGIAAGAALASIAAKEALYHATVRIGKQANSKVLIANAWHHRSDAISSVIALGGICGTLAGVPLVDPLAGAIVSCMIAKTGVDICLDSVRELTDKSVEDDILKLLKVTAGASSNVEDVVSVSNVRARRMGPYTMVDLRANVHPRTSVSAAQQVAARVKAEILRQLPDVSEVLVHIDVAHNERDGANWGSVTPAETLRPYREIKRDVLHAVRKLPEVQGITHVNAHWVQRDDVTFASGATGSGFGTFLDVAIVVSPDLAVRDVHKIARRARREIESITYVVEADIHLELYDAETTIDDGQAAVKEPPSFRACEQPLPY</sequence>
<comment type="subcellular location">
    <subcellularLocation>
        <location evidence="1">Membrane</location>
        <topology evidence="1">Multi-pass membrane protein</topology>
    </subcellularLocation>
</comment>
<organism evidence="8 9">
    <name type="scientific">Achlya hypogyna</name>
    <name type="common">Oomycete</name>
    <name type="synonym">Protoachlya hypogyna</name>
    <dbReference type="NCBI Taxonomy" id="1202772"/>
    <lineage>
        <taxon>Eukaryota</taxon>
        <taxon>Sar</taxon>
        <taxon>Stramenopiles</taxon>
        <taxon>Oomycota</taxon>
        <taxon>Saprolegniomycetes</taxon>
        <taxon>Saprolegniales</taxon>
        <taxon>Achlyaceae</taxon>
        <taxon>Achlya</taxon>
    </lineage>
</organism>
<evidence type="ECO:0000259" key="6">
    <source>
        <dbReference type="Pfam" id="PF01545"/>
    </source>
</evidence>
<keyword evidence="2" id="KW-0813">Transport</keyword>
<dbReference type="PANTHER" id="PTHR43840">
    <property type="entry name" value="MITOCHONDRIAL METAL TRANSPORTER 1-RELATED"/>
    <property type="match status" value="1"/>
</dbReference>
<dbReference type="STRING" id="1202772.A0A1V9YAF0"/>
<accession>A0A1V9YAF0</accession>
<evidence type="ECO:0000256" key="3">
    <source>
        <dbReference type="ARBA" id="ARBA00022692"/>
    </source>
</evidence>
<keyword evidence="5" id="KW-0472">Membrane</keyword>
<dbReference type="Gene3D" id="1.20.1510.10">
    <property type="entry name" value="Cation efflux protein transmembrane domain"/>
    <property type="match status" value="1"/>
</dbReference>
<dbReference type="NCBIfam" id="TIGR01297">
    <property type="entry name" value="CDF"/>
    <property type="match status" value="2"/>
</dbReference>
<dbReference type="InterPro" id="IPR050291">
    <property type="entry name" value="CDF_Transporter"/>
</dbReference>
<evidence type="ECO:0000256" key="2">
    <source>
        <dbReference type="ARBA" id="ARBA00022448"/>
    </source>
</evidence>
<evidence type="ECO:0000256" key="4">
    <source>
        <dbReference type="ARBA" id="ARBA00022989"/>
    </source>
</evidence>
<evidence type="ECO:0000313" key="8">
    <source>
        <dbReference type="EMBL" id="OQR82701.1"/>
    </source>
</evidence>
<dbReference type="Proteomes" id="UP000243579">
    <property type="component" value="Unassembled WGS sequence"/>
</dbReference>
<keyword evidence="4" id="KW-1133">Transmembrane helix</keyword>
<reference evidence="8 9" key="1">
    <citation type="journal article" date="2014" name="Genome Biol. Evol.">
        <title>The secreted proteins of Achlya hypogyna and Thraustotheca clavata identify the ancestral oomycete secretome and reveal gene acquisitions by horizontal gene transfer.</title>
        <authorList>
            <person name="Misner I."/>
            <person name="Blouin N."/>
            <person name="Leonard G."/>
            <person name="Richards T.A."/>
            <person name="Lane C.E."/>
        </authorList>
    </citation>
    <scope>NUCLEOTIDE SEQUENCE [LARGE SCALE GENOMIC DNA]</scope>
    <source>
        <strain evidence="8 9">ATCC 48635</strain>
    </source>
</reference>
<evidence type="ECO:0000259" key="7">
    <source>
        <dbReference type="Pfam" id="PF16916"/>
    </source>
</evidence>
<dbReference type="AlphaFoldDB" id="A0A1V9YAF0"/>
<dbReference type="Gene3D" id="3.30.70.1350">
    <property type="entry name" value="Cation efflux protein, cytoplasmic domain"/>
    <property type="match status" value="2"/>
</dbReference>
<gene>
    <name evidence="8" type="ORF">ACHHYP_15611</name>
</gene>
<feature type="domain" description="Cation efflux protein transmembrane" evidence="6">
    <location>
        <begin position="181"/>
        <end position="271"/>
    </location>
</feature>
<protein>
    <submittedName>
        <fullName evidence="8">Cation Diffusion Facilitator (CDF) Family</fullName>
    </submittedName>
</protein>
<dbReference type="InterPro" id="IPR002524">
    <property type="entry name" value="Cation_efflux"/>
</dbReference>
<feature type="domain" description="Cation efflux protein transmembrane" evidence="6">
    <location>
        <begin position="39"/>
        <end position="130"/>
    </location>
</feature>
<dbReference type="PANTHER" id="PTHR43840:SF15">
    <property type="entry name" value="MITOCHONDRIAL METAL TRANSPORTER 1-RELATED"/>
    <property type="match status" value="1"/>
</dbReference>
<keyword evidence="9" id="KW-1185">Reference proteome</keyword>
<dbReference type="SUPFAM" id="SSF161111">
    <property type="entry name" value="Cation efflux protein transmembrane domain-like"/>
    <property type="match status" value="1"/>
</dbReference>
<name>A0A1V9YAF0_ACHHY</name>
<dbReference type="InterPro" id="IPR036837">
    <property type="entry name" value="Cation_efflux_CTD_sf"/>
</dbReference>
<comment type="caution">
    <text evidence="8">The sequence shown here is derived from an EMBL/GenBank/DDBJ whole genome shotgun (WGS) entry which is preliminary data.</text>
</comment>
<dbReference type="InterPro" id="IPR058533">
    <property type="entry name" value="Cation_efflux_TM"/>
</dbReference>
<dbReference type="GO" id="GO:0016020">
    <property type="term" value="C:membrane"/>
    <property type="evidence" value="ECO:0007669"/>
    <property type="project" value="UniProtKB-SubCell"/>
</dbReference>
<dbReference type="SUPFAM" id="SSF160240">
    <property type="entry name" value="Cation efflux protein cytoplasmic domain-like"/>
    <property type="match status" value="2"/>
</dbReference>
<dbReference type="InterPro" id="IPR027470">
    <property type="entry name" value="Cation_efflux_CTD"/>
</dbReference>
<dbReference type="InterPro" id="IPR027469">
    <property type="entry name" value="Cation_efflux_TMD_sf"/>
</dbReference>
<dbReference type="OrthoDB" id="435980at2759"/>
<proteinExistence type="predicted"/>
<keyword evidence="3" id="KW-0812">Transmembrane</keyword>
<dbReference type="Pfam" id="PF16916">
    <property type="entry name" value="ZT_dimer"/>
    <property type="match status" value="1"/>
</dbReference>
<dbReference type="EMBL" id="JNBR01002424">
    <property type="protein sequence ID" value="OQR82701.1"/>
    <property type="molecule type" value="Genomic_DNA"/>
</dbReference>
<dbReference type="Pfam" id="PF01545">
    <property type="entry name" value="Cation_efflux"/>
    <property type="match status" value="2"/>
</dbReference>
<evidence type="ECO:0000256" key="1">
    <source>
        <dbReference type="ARBA" id="ARBA00004141"/>
    </source>
</evidence>
<evidence type="ECO:0000313" key="9">
    <source>
        <dbReference type="Proteomes" id="UP000243579"/>
    </source>
</evidence>